<reference evidence="4 5" key="1">
    <citation type="journal article" date="2019" name="Mol. Ecol. Resour.">
        <title>Chromosome-level genome assembly of Triplophysa tibetana, a fish adapted to the harsh high-altitude environment of the Tibetan Plateau.</title>
        <authorList>
            <person name="Yang X."/>
            <person name="Liu H."/>
            <person name="Ma Z."/>
            <person name="Zou Y."/>
            <person name="Zou M."/>
            <person name="Mao Y."/>
            <person name="Li X."/>
            <person name="Wang H."/>
            <person name="Chen T."/>
            <person name="Wang W."/>
            <person name="Yang R."/>
        </authorList>
    </citation>
    <scope>NUCLEOTIDE SEQUENCE [LARGE SCALE GENOMIC DNA]</scope>
    <source>
        <strain evidence="4">TTIB1903HZAU</strain>
        <tissue evidence="4">Muscle</tissue>
    </source>
</reference>
<gene>
    <name evidence="4" type="ORF">E1301_Tti008310</name>
</gene>
<dbReference type="AlphaFoldDB" id="A0A5A9PDQ7"/>
<evidence type="ECO:0008006" key="6">
    <source>
        <dbReference type="Google" id="ProtNLM"/>
    </source>
</evidence>
<dbReference type="GO" id="GO:0004896">
    <property type="term" value="F:cytokine receptor activity"/>
    <property type="evidence" value="ECO:0007669"/>
    <property type="project" value="TreeGrafter"/>
</dbReference>
<dbReference type="PANTHER" id="PTHR23037">
    <property type="entry name" value="CYTOKINE RECEPTOR"/>
    <property type="match status" value="1"/>
</dbReference>
<evidence type="ECO:0000256" key="1">
    <source>
        <dbReference type="SAM" id="MobiDB-lite"/>
    </source>
</evidence>
<dbReference type="Gene3D" id="2.60.40.10">
    <property type="entry name" value="Immunoglobulins"/>
    <property type="match status" value="1"/>
</dbReference>
<keyword evidence="2" id="KW-0472">Membrane</keyword>
<keyword evidence="5" id="KW-1185">Reference proteome</keyword>
<sequence length="380" mass="43008">MSGVFLMLFVVFCPLILSESGDDDVLDDEDVTCSSNLTISQNSLTCSLNGEPSEGVKLTLCISPQTDCKTAIKGPQDFTFPNLVILATYDLRIEPGQYVKRNIKLQKLVKIPAPQIKLATYIEDAEEGFMSIQHNHDFVLEPLFQLKIFSESTVTILDYNTTMRNITISRDKLGGVGVYNIRVRAKPAKFFEGMWSEWSSKASFTIKTPGKTRNIDPPIFIDILIIFSVFLLLIIGLGIWTWKTHIKNCMKPNIPHPKTTLAQIQRGREGFPFIFSPEIFRDTFIHRVDYVDEKPTADEFQEGLDERRYSRGTSTDSRSTSVCEMDTNVAELLPREQSHLKIGLSSESEERKCISEGVTALQRECKDEAYVTMSSLFKTQ</sequence>
<evidence type="ECO:0000313" key="5">
    <source>
        <dbReference type="Proteomes" id="UP000324632"/>
    </source>
</evidence>
<dbReference type="InterPro" id="IPR013783">
    <property type="entry name" value="Ig-like_fold"/>
</dbReference>
<feature type="compositionally biased region" description="Low complexity" evidence="1">
    <location>
        <begin position="311"/>
        <end position="321"/>
    </location>
</feature>
<feature type="region of interest" description="Disordered" evidence="1">
    <location>
        <begin position="301"/>
        <end position="321"/>
    </location>
</feature>
<proteinExistence type="predicted"/>
<keyword evidence="3" id="KW-0732">Signal</keyword>
<dbReference type="EMBL" id="SOYY01000006">
    <property type="protein sequence ID" value="KAA0720063.1"/>
    <property type="molecule type" value="Genomic_DNA"/>
</dbReference>
<feature type="chain" id="PRO_5023139921" description="Interleukin-7 receptor subunit alpha" evidence="3">
    <location>
        <begin position="19"/>
        <end position="380"/>
    </location>
</feature>
<evidence type="ECO:0000256" key="3">
    <source>
        <dbReference type="SAM" id="SignalP"/>
    </source>
</evidence>
<keyword evidence="2" id="KW-0812">Transmembrane</keyword>
<feature type="signal peptide" evidence="3">
    <location>
        <begin position="1"/>
        <end position="18"/>
    </location>
</feature>
<dbReference type="GO" id="GO:0009897">
    <property type="term" value="C:external side of plasma membrane"/>
    <property type="evidence" value="ECO:0007669"/>
    <property type="project" value="TreeGrafter"/>
</dbReference>
<protein>
    <recommendedName>
        <fullName evidence="6">Interleukin-7 receptor subunit alpha</fullName>
    </recommendedName>
</protein>
<keyword evidence="2" id="KW-1133">Transmembrane helix</keyword>
<dbReference type="GO" id="GO:0030097">
    <property type="term" value="P:hemopoiesis"/>
    <property type="evidence" value="ECO:0007669"/>
    <property type="project" value="TreeGrafter"/>
</dbReference>
<name>A0A5A9PDQ7_9TELE</name>
<dbReference type="Proteomes" id="UP000324632">
    <property type="component" value="Chromosome 6"/>
</dbReference>
<dbReference type="GO" id="GO:0046427">
    <property type="term" value="P:positive regulation of receptor signaling pathway via JAK-STAT"/>
    <property type="evidence" value="ECO:0007669"/>
    <property type="project" value="TreeGrafter"/>
</dbReference>
<evidence type="ECO:0000256" key="2">
    <source>
        <dbReference type="SAM" id="Phobius"/>
    </source>
</evidence>
<comment type="caution">
    <text evidence="4">The sequence shown here is derived from an EMBL/GenBank/DDBJ whole genome shotgun (WGS) entry which is preliminary data.</text>
</comment>
<feature type="transmembrane region" description="Helical" evidence="2">
    <location>
        <begin position="219"/>
        <end position="242"/>
    </location>
</feature>
<dbReference type="PANTHER" id="PTHR23037:SF27">
    <property type="entry name" value="INTERLEUKIN-7 RECEPTOR SUBUNIT ALPHA"/>
    <property type="match status" value="1"/>
</dbReference>
<organism evidence="4 5">
    <name type="scientific">Triplophysa tibetana</name>
    <dbReference type="NCBI Taxonomy" id="1572043"/>
    <lineage>
        <taxon>Eukaryota</taxon>
        <taxon>Metazoa</taxon>
        <taxon>Chordata</taxon>
        <taxon>Craniata</taxon>
        <taxon>Vertebrata</taxon>
        <taxon>Euteleostomi</taxon>
        <taxon>Actinopterygii</taxon>
        <taxon>Neopterygii</taxon>
        <taxon>Teleostei</taxon>
        <taxon>Ostariophysi</taxon>
        <taxon>Cypriniformes</taxon>
        <taxon>Nemacheilidae</taxon>
        <taxon>Triplophysa</taxon>
    </lineage>
</organism>
<accession>A0A5A9PDQ7</accession>
<evidence type="ECO:0000313" key="4">
    <source>
        <dbReference type="EMBL" id="KAA0720063.1"/>
    </source>
</evidence>